<dbReference type="RefSeq" id="WP_136369530.1">
    <property type="nucleotide sequence ID" value="NZ_SSOB01000009.1"/>
</dbReference>
<dbReference type="CDD" id="cd01298">
    <property type="entry name" value="ATZ_TRZ_like"/>
    <property type="match status" value="1"/>
</dbReference>
<dbReference type="InterPro" id="IPR011059">
    <property type="entry name" value="Metal-dep_hydrolase_composite"/>
</dbReference>
<dbReference type="InterPro" id="IPR032466">
    <property type="entry name" value="Metal_Hydrolase"/>
</dbReference>
<keyword evidence="6" id="KW-1185">Reference proteome</keyword>
<protein>
    <submittedName>
        <fullName evidence="5">8-oxoguanine deaminase</fullName>
        <ecNumber evidence="5">3.5.4.32</ecNumber>
    </submittedName>
</protein>
<dbReference type="EC" id="3.5.4.32" evidence="5"/>
<dbReference type="FunFam" id="3.20.20.140:FF:000014">
    <property type="entry name" value="5-methylthioadenosine/S-adenosylhomocysteine deaminase"/>
    <property type="match status" value="1"/>
</dbReference>
<dbReference type="GO" id="GO:0019239">
    <property type="term" value="F:deaminase activity"/>
    <property type="evidence" value="ECO:0007669"/>
    <property type="project" value="UniProtKB-ARBA"/>
</dbReference>
<gene>
    <name evidence="5" type="ORF">E6C55_09430</name>
</gene>
<name>A0A4S4C127_9BACL</name>
<dbReference type="PANTHER" id="PTHR43794:SF11">
    <property type="entry name" value="AMIDOHYDROLASE-RELATED DOMAIN-CONTAINING PROTEIN"/>
    <property type="match status" value="1"/>
</dbReference>
<dbReference type="Proteomes" id="UP000310636">
    <property type="component" value="Unassembled WGS sequence"/>
</dbReference>
<dbReference type="Gene3D" id="3.20.20.140">
    <property type="entry name" value="Metal-dependent hydrolases"/>
    <property type="match status" value="1"/>
</dbReference>
<dbReference type="InterPro" id="IPR006680">
    <property type="entry name" value="Amidohydro-rel"/>
</dbReference>
<accession>A0A4S4C127</accession>
<dbReference type="OrthoDB" id="9807210at2"/>
<dbReference type="Pfam" id="PF01979">
    <property type="entry name" value="Amidohydro_1"/>
    <property type="match status" value="1"/>
</dbReference>
<evidence type="ECO:0000313" key="6">
    <source>
        <dbReference type="Proteomes" id="UP000310636"/>
    </source>
</evidence>
<dbReference type="SUPFAM" id="SSF51338">
    <property type="entry name" value="Composite domain of metallo-dependent hydrolases"/>
    <property type="match status" value="2"/>
</dbReference>
<dbReference type="GO" id="GO:0046872">
    <property type="term" value="F:metal ion binding"/>
    <property type="evidence" value="ECO:0007669"/>
    <property type="project" value="UniProtKB-KW"/>
</dbReference>
<evidence type="ECO:0000256" key="3">
    <source>
        <dbReference type="ARBA" id="ARBA00022833"/>
    </source>
</evidence>
<dbReference type="AlphaFoldDB" id="A0A4S4C127"/>
<sequence>MGTLWIRNAKNIITMDGERRQYPGGSLYAVDQQIVAIGYDLPYEAADTVIDARDKIVYPGLINTHHHLYQNLTRNIPFVQKTELFDWLVTLYDIWRHLRPEDIYASAVVGLGELLKSGCTTAADHFYCFPNGVSGEMIDEEIRAAGELGIRFFPTRGSMSLGRSKGGLPPDEVCQTEDIILRDSRRLIETYHDPKRFAMVRVGVAPCSPFSITADLLKESAALARSYGVRMHTHLAETKDEDQFCLEKLGMRPLDFMEQNGWVGSDVWYAHGIYFNDDEIGHLHTHQCGVAHCPTSNMKMGSGVMPIVKMLEKGVKVGMGVDGSASNDGSNMLLEVRVAHLLHNLMHGPTALGAEDCLRIATRGSARVLGWEDDIGSLEVGKAADMFMIDTRQLGFAGALHDDAALPVLTGLSQTVDMTIVGGKVVVKDGKLVNVDEEKAALAGQAASFRLLNEAALRTKIDYNRMRMERSYPNF</sequence>
<dbReference type="InterPro" id="IPR050287">
    <property type="entry name" value="MTA/SAH_deaminase"/>
</dbReference>
<evidence type="ECO:0000256" key="1">
    <source>
        <dbReference type="ARBA" id="ARBA00022723"/>
    </source>
</evidence>
<dbReference type="SUPFAM" id="SSF51556">
    <property type="entry name" value="Metallo-dependent hydrolases"/>
    <property type="match status" value="1"/>
</dbReference>
<keyword evidence="1" id="KW-0479">Metal-binding</keyword>
<evidence type="ECO:0000256" key="2">
    <source>
        <dbReference type="ARBA" id="ARBA00022801"/>
    </source>
</evidence>
<dbReference type="NCBIfam" id="NF006055">
    <property type="entry name" value="PRK08203.1"/>
    <property type="match status" value="1"/>
</dbReference>
<comment type="caution">
    <text evidence="5">The sequence shown here is derived from an EMBL/GenBank/DDBJ whole genome shotgun (WGS) entry which is preliminary data.</text>
</comment>
<proteinExistence type="predicted"/>
<keyword evidence="3" id="KW-0862">Zinc</keyword>
<dbReference type="PANTHER" id="PTHR43794">
    <property type="entry name" value="AMINOHYDROLASE SSNA-RELATED"/>
    <property type="match status" value="1"/>
</dbReference>
<dbReference type="EMBL" id="SSOB01000009">
    <property type="protein sequence ID" value="THF81320.1"/>
    <property type="molecule type" value="Genomic_DNA"/>
</dbReference>
<reference evidence="5 6" key="1">
    <citation type="submission" date="2019-04" db="EMBL/GenBank/DDBJ databases">
        <title>Cohnella sp. nov. isolated from preserved vegetables.</title>
        <authorList>
            <person name="Lin S.-Y."/>
            <person name="Hung M.-H."/>
            <person name="Young C.-C."/>
        </authorList>
    </citation>
    <scope>NUCLEOTIDE SEQUENCE [LARGE SCALE GENOMIC DNA]</scope>
    <source>
        <strain evidence="5 6">CC-MHH1044</strain>
    </source>
</reference>
<feature type="domain" description="Amidohydrolase-related" evidence="4">
    <location>
        <begin position="56"/>
        <end position="426"/>
    </location>
</feature>
<keyword evidence="2 5" id="KW-0378">Hydrolase</keyword>
<dbReference type="Gene3D" id="2.30.40.10">
    <property type="entry name" value="Urease, subunit C, domain 1"/>
    <property type="match status" value="1"/>
</dbReference>
<evidence type="ECO:0000313" key="5">
    <source>
        <dbReference type="EMBL" id="THF81320.1"/>
    </source>
</evidence>
<dbReference type="GO" id="GO:0102127">
    <property type="term" value="F:8-oxoguanine deaminase activity"/>
    <property type="evidence" value="ECO:0007669"/>
    <property type="project" value="UniProtKB-EC"/>
</dbReference>
<organism evidence="5 6">
    <name type="scientific">Cohnella fermenti</name>
    <dbReference type="NCBI Taxonomy" id="2565925"/>
    <lineage>
        <taxon>Bacteria</taxon>
        <taxon>Bacillati</taxon>
        <taxon>Bacillota</taxon>
        <taxon>Bacilli</taxon>
        <taxon>Bacillales</taxon>
        <taxon>Paenibacillaceae</taxon>
        <taxon>Cohnella</taxon>
    </lineage>
</organism>
<evidence type="ECO:0000259" key="4">
    <source>
        <dbReference type="Pfam" id="PF01979"/>
    </source>
</evidence>